<dbReference type="Pfam" id="PF01699">
    <property type="entry name" value="Na_Ca_ex"/>
    <property type="match status" value="2"/>
</dbReference>
<proteinExistence type="predicted"/>
<evidence type="ECO:0000259" key="6">
    <source>
        <dbReference type="Pfam" id="PF01699"/>
    </source>
</evidence>
<dbReference type="GO" id="GO:0005886">
    <property type="term" value="C:plasma membrane"/>
    <property type="evidence" value="ECO:0007669"/>
    <property type="project" value="TreeGrafter"/>
</dbReference>
<feature type="transmembrane region" description="Helical" evidence="5">
    <location>
        <begin position="220"/>
        <end position="239"/>
    </location>
</feature>
<feature type="transmembrane region" description="Helical" evidence="5">
    <location>
        <begin position="104"/>
        <end position="125"/>
    </location>
</feature>
<feature type="domain" description="Sodium/calcium exchanger membrane region" evidence="6">
    <location>
        <begin position="36"/>
        <end position="190"/>
    </location>
</feature>
<organism evidence="7 8">
    <name type="scientific">Candidatus Rhodoluna planktonica</name>
    <dbReference type="NCBI Taxonomy" id="535712"/>
    <lineage>
        <taxon>Bacteria</taxon>
        <taxon>Bacillati</taxon>
        <taxon>Actinomycetota</taxon>
        <taxon>Actinomycetes</taxon>
        <taxon>Micrococcales</taxon>
        <taxon>Microbacteriaceae</taxon>
        <taxon>Luna cluster</taxon>
        <taxon>Luna-1 subcluster</taxon>
        <taxon>Rhodoluna</taxon>
    </lineage>
</organism>
<feature type="transmembrane region" description="Helical" evidence="5">
    <location>
        <begin position="320"/>
        <end position="341"/>
    </location>
</feature>
<dbReference type="AlphaFoldDB" id="A0A1D9DY10"/>
<dbReference type="EMBL" id="CP015208">
    <property type="protein sequence ID" value="AOY55689.1"/>
    <property type="molecule type" value="Genomic_DNA"/>
</dbReference>
<keyword evidence="3 5" id="KW-1133">Transmembrane helix</keyword>
<evidence type="ECO:0000256" key="5">
    <source>
        <dbReference type="SAM" id="Phobius"/>
    </source>
</evidence>
<protein>
    <submittedName>
        <fullName evidence="7">Ionic transporter y4hA</fullName>
    </submittedName>
</protein>
<dbReference type="PANTHER" id="PTHR37958">
    <property type="entry name" value="SODIUM-POTASSIUM/PROTON ANTIPORTER CHAA"/>
    <property type="match status" value="1"/>
</dbReference>
<feature type="transmembrane region" description="Helical" evidence="5">
    <location>
        <begin position="169"/>
        <end position="188"/>
    </location>
</feature>
<name>A0A1D9DY10_9MICO</name>
<dbReference type="GO" id="GO:0015386">
    <property type="term" value="F:potassium:proton antiporter activity"/>
    <property type="evidence" value="ECO:0007669"/>
    <property type="project" value="TreeGrafter"/>
</dbReference>
<dbReference type="KEGG" id="rpla:A4Z71_01385"/>
<feature type="transmembrane region" description="Helical" evidence="5">
    <location>
        <begin position="348"/>
        <end position="366"/>
    </location>
</feature>
<keyword evidence="2 5" id="KW-0812">Transmembrane</keyword>
<dbReference type="STRING" id="535712.A4Z71_01385"/>
<dbReference type="PANTHER" id="PTHR37958:SF1">
    <property type="entry name" value="SODIUM-POTASSIUM_PROTON ANTIPORTER CHAA"/>
    <property type="match status" value="1"/>
</dbReference>
<reference evidence="7 8" key="1">
    <citation type="journal article" date="2016" name="Biochim. Biophys. Acta">
        <title>Photochemical characterization of actinorhodopsin and its functional existence in the natural host.</title>
        <authorList>
            <person name="Nakamura S."/>
            <person name="Kikukawa T."/>
            <person name="Tamogami J."/>
            <person name="Kamiya M."/>
            <person name="Aizawa T."/>
            <person name="Hahn M.W."/>
            <person name="Ihara K."/>
            <person name="Kamo N."/>
            <person name="Demura M."/>
        </authorList>
    </citation>
    <scope>NUCLEOTIDE SEQUENCE [LARGE SCALE GENOMIC DNA]</scope>
    <source>
        <strain evidence="7 8">MWH-Dar1</strain>
    </source>
</reference>
<dbReference type="GO" id="GO:0015385">
    <property type="term" value="F:sodium:proton antiporter activity"/>
    <property type="evidence" value="ECO:0007669"/>
    <property type="project" value="TreeGrafter"/>
</dbReference>
<feature type="transmembrane region" description="Helical" evidence="5">
    <location>
        <begin position="137"/>
        <end position="157"/>
    </location>
</feature>
<feature type="transmembrane region" description="Helical" evidence="5">
    <location>
        <begin position="68"/>
        <end position="89"/>
    </location>
</feature>
<dbReference type="InterPro" id="IPR052946">
    <property type="entry name" value="Alkaline_pH_Ca-Antiporter"/>
</dbReference>
<dbReference type="OrthoDB" id="3531445at2"/>
<evidence type="ECO:0000256" key="4">
    <source>
        <dbReference type="ARBA" id="ARBA00023136"/>
    </source>
</evidence>
<dbReference type="RefSeq" id="WP_070954200.1">
    <property type="nucleotide sequence ID" value="NZ_CP015208.1"/>
</dbReference>
<keyword evidence="8" id="KW-1185">Reference proteome</keyword>
<dbReference type="Proteomes" id="UP000243784">
    <property type="component" value="Chromosome"/>
</dbReference>
<feature type="transmembrane region" description="Helical" evidence="5">
    <location>
        <begin position="12"/>
        <end position="30"/>
    </location>
</feature>
<evidence type="ECO:0000256" key="1">
    <source>
        <dbReference type="ARBA" id="ARBA00004141"/>
    </source>
</evidence>
<dbReference type="InterPro" id="IPR004837">
    <property type="entry name" value="NaCa_Exmemb"/>
</dbReference>
<feature type="transmembrane region" description="Helical" evidence="5">
    <location>
        <begin position="36"/>
        <end position="56"/>
    </location>
</feature>
<evidence type="ECO:0000313" key="7">
    <source>
        <dbReference type="EMBL" id="AOY55689.1"/>
    </source>
</evidence>
<feature type="domain" description="Sodium/calcium exchanger membrane region" evidence="6">
    <location>
        <begin position="224"/>
        <end position="366"/>
    </location>
</feature>
<comment type="subcellular location">
    <subcellularLocation>
        <location evidence="1">Membrane</location>
        <topology evidence="1">Multi-pass membrane protein</topology>
    </subcellularLocation>
</comment>
<feature type="transmembrane region" description="Helical" evidence="5">
    <location>
        <begin position="259"/>
        <end position="281"/>
    </location>
</feature>
<evidence type="ECO:0000313" key="8">
    <source>
        <dbReference type="Proteomes" id="UP000243784"/>
    </source>
</evidence>
<feature type="transmembrane region" description="Helical" evidence="5">
    <location>
        <begin position="293"/>
        <end position="314"/>
    </location>
</feature>
<evidence type="ECO:0000256" key="2">
    <source>
        <dbReference type="ARBA" id="ARBA00022692"/>
    </source>
</evidence>
<evidence type="ECO:0000256" key="3">
    <source>
        <dbReference type="ARBA" id="ARBA00022989"/>
    </source>
</evidence>
<gene>
    <name evidence="7" type="ORF">A4Z71_01385</name>
</gene>
<sequence>MKKSQKSFSSLKPAYFAIPAIATAALLISWNAQLPALILLLLGSLLIATVFVAVHHAEVVALKVGEPFGSLILAVAVTVIEVGMIIVLILDSPETANNLPRDTVFSAVMITTNGIVGAALLVKVLRRKVANFKADGVSGAVATLSALSVLSLVLPSVTTSSPGPTFNTAQLAFAAVTSLVLYLVFVLFQTIRHRDYFLPPVTNPERVSESSHIEAPSAKLAWFSFAALFVSLVAVVGLAKVTSPLIKSVVDDLGFPEMVVAVSIALVVLLPESVSAVRAAYSGRTQTSLNLAYGSALASIGLTIPVIAVISIVFDYQVNLGLNPSEITLLFLTLVVSALTVMQGKATLMQAAVHLSIFGSFLLVVFTP</sequence>
<keyword evidence="4 5" id="KW-0472">Membrane</keyword>
<accession>A0A1D9DY10</accession>